<accession>A0A382VE03</accession>
<dbReference type="AlphaFoldDB" id="A0A382VE03"/>
<evidence type="ECO:0000313" key="6">
    <source>
        <dbReference type="EMBL" id="SVD44707.1"/>
    </source>
</evidence>
<sequence>RDNIDIMPGTLVRKILFESRKAIGLEVERHDTVFEVQGKEIILSAGAIATPQILMLSGIGPKNHLRNYGIKTIVDSPNVGQNLQDHPNLLTVHKTKPTYTLNSSKPLLQMALSYTASESADRKDVMITMGSYAGIQDYGGKDGLVYTADKLIGVFIGIILQKSNNFGQVTLRSDKPRDTPVLNYKMLDSKWDLKRLREAVRLCAKLGSSREFEEFIDYRIDPSDEELKTDSLIDDWIFKKVQTGHHVSGTCRMGNSRLNSVVDSQGRVHGSNSLRVCDASIMPRL</sequence>
<dbReference type="InterPro" id="IPR000172">
    <property type="entry name" value="GMC_OxRdtase_N"/>
</dbReference>
<feature type="non-terminal residue" evidence="6">
    <location>
        <position position="285"/>
    </location>
</feature>
<evidence type="ECO:0000256" key="1">
    <source>
        <dbReference type="ARBA" id="ARBA00001974"/>
    </source>
</evidence>
<keyword evidence="3" id="KW-0285">Flavoprotein</keyword>
<organism evidence="6">
    <name type="scientific">marine metagenome</name>
    <dbReference type="NCBI Taxonomy" id="408172"/>
    <lineage>
        <taxon>unclassified sequences</taxon>
        <taxon>metagenomes</taxon>
        <taxon>ecological metagenomes</taxon>
    </lineage>
</organism>
<dbReference type="Gene3D" id="3.50.50.60">
    <property type="entry name" value="FAD/NAD(P)-binding domain"/>
    <property type="match status" value="1"/>
</dbReference>
<dbReference type="Gene3D" id="3.30.560.10">
    <property type="entry name" value="Glucose Oxidase, domain 3"/>
    <property type="match status" value="1"/>
</dbReference>
<evidence type="ECO:0000256" key="2">
    <source>
        <dbReference type="ARBA" id="ARBA00010790"/>
    </source>
</evidence>
<dbReference type="PROSITE" id="PS00624">
    <property type="entry name" value="GMC_OXRED_2"/>
    <property type="match status" value="1"/>
</dbReference>
<evidence type="ECO:0000256" key="3">
    <source>
        <dbReference type="ARBA" id="ARBA00022630"/>
    </source>
</evidence>
<dbReference type="InterPro" id="IPR012132">
    <property type="entry name" value="GMC_OxRdtase"/>
</dbReference>
<proteinExistence type="inferred from homology"/>
<dbReference type="InterPro" id="IPR036188">
    <property type="entry name" value="FAD/NAD-bd_sf"/>
</dbReference>
<reference evidence="6" key="1">
    <citation type="submission" date="2018-05" db="EMBL/GenBank/DDBJ databases">
        <authorList>
            <person name="Lanie J.A."/>
            <person name="Ng W.-L."/>
            <person name="Kazmierczak K.M."/>
            <person name="Andrzejewski T.M."/>
            <person name="Davidsen T.M."/>
            <person name="Wayne K.J."/>
            <person name="Tettelin H."/>
            <person name="Glass J.I."/>
            <person name="Rusch D."/>
            <person name="Podicherti R."/>
            <person name="Tsui H.-C.T."/>
            <person name="Winkler M.E."/>
        </authorList>
    </citation>
    <scope>NUCLEOTIDE SEQUENCE</scope>
</reference>
<name>A0A382VE03_9ZZZZ</name>
<dbReference type="Pfam" id="PF05199">
    <property type="entry name" value="GMC_oxred_C"/>
    <property type="match status" value="1"/>
</dbReference>
<dbReference type="SUPFAM" id="SSF51905">
    <property type="entry name" value="FAD/NAD(P)-binding domain"/>
    <property type="match status" value="1"/>
</dbReference>
<dbReference type="Pfam" id="PF00732">
    <property type="entry name" value="GMC_oxred_N"/>
    <property type="match status" value="1"/>
</dbReference>
<dbReference type="GO" id="GO:0016614">
    <property type="term" value="F:oxidoreductase activity, acting on CH-OH group of donors"/>
    <property type="evidence" value="ECO:0007669"/>
    <property type="project" value="InterPro"/>
</dbReference>
<dbReference type="PANTHER" id="PTHR11552:SF147">
    <property type="entry name" value="CHOLINE DEHYDROGENASE, MITOCHONDRIAL"/>
    <property type="match status" value="1"/>
</dbReference>
<dbReference type="EMBL" id="UINC01151223">
    <property type="protein sequence ID" value="SVD44707.1"/>
    <property type="molecule type" value="Genomic_DNA"/>
</dbReference>
<protein>
    <recommendedName>
        <fullName evidence="5">Glucose-methanol-choline oxidoreductase N-terminal domain-containing protein</fullName>
    </recommendedName>
</protein>
<comment type="cofactor">
    <cofactor evidence="1">
        <name>FAD</name>
        <dbReference type="ChEBI" id="CHEBI:57692"/>
    </cofactor>
</comment>
<dbReference type="SUPFAM" id="SSF54373">
    <property type="entry name" value="FAD-linked reductases, C-terminal domain"/>
    <property type="match status" value="1"/>
</dbReference>
<keyword evidence="4" id="KW-0274">FAD</keyword>
<dbReference type="PANTHER" id="PTHR11552">
    <property type="entry name" value="GLUCOSE-METHANOL-CHOLINE GMC OXIDOREDUCTASE"/>
    <property type="match status" value="1"/>
</dbReference>
<gene>
    <name evidence="6" type="ORF">METZ01_LOCUS397561</name>
</gene>
<feature type="domain" description="Glucose-methanol-choline oxidoreductase N-terminal" evidence="5">
    <location>
        <begin position="46"/>
        <end position="60"/>
    </location>
</feature>
<feature type="non-terminal residue" evidence="6">
    <location>
        <position position="1"/>
    </location>
</feature>
<dbReference type="GO" id="GO:0050660">
    <property type="term" value="F:flavin adenine dinucleotide binding"/>
    <property type="evidence" value="ECO:0007669"/>
    <property type="project" value="InterPro"/>
</dbReference>
<dbReference type="InterPro" id="IPR007867">
    <property type="entry name" value="GMC_OxRtase_C"/>
</dbReference>
<evidence type="ECO:0000256" key="4">
    <source>
        <dbReference type="ARBA" id="ARBA00022827"/>
    </source>
</evidence>
<evidence type="ECO:0000259" key="5">
    <source>
        <dbReference type="PROSITE" id="PS00624"/>
    </source>
</evidence>
<comment type="similarity">
    <text evidence="2">Belongs to the GMC oxidoreductase family.</text>
</comment>